<evidence type="ECO:0000313" key="3">
    <source>
        <dbReference type="Proteomes" id="UP000070284"/>
    </source>
</evidence>
<sequence length="188" mass="22619">RKKRIRRKINSTISDLFRPLRKMNKMIERDEHMVNREVLDALDMYLDDPVEAALSESEDLPKLKSMLGELRVLLNDKMKLSDRERKKRLEEVGEIIENKKIEKLREKYFRIEENREKLKEERESSSLLRKKNNLEKSVQNKKSELKKLENKIDSLKEDLDELNNQIENKEKEIQEKTRTLLDVEIESL</sequence>
<dbReference type="Proteomes" id="UP000070284">
    <property type="component" value="Unassembled WGS sequence"/>
</dbReference>
<keyword evidence="3" id="KW-1185">Reference proteome</keyword>
<keyword evidence="1" id="KW-0175">Coiled coil</keyword>
<comment type="caution">
    <text evidence="2">The sequence shown here is derived from an EMBL/GenBank/DDBJ whole genome shotgun (WGS) entry which is preliminary data.</text>
</comment>
<reference evidence="2 3" key="1">
    <citation type="journal article" date="2016" name="Sci. Rep.">
        <title>Metabolic traits of an uncultured archaeal lineage -MSBL1- from brine pools of the Red Sea.</title>
        <authorList>
            <person name="Mwirichia R."/>
            <person name="Alam I."/>
            <person name="Rashid M."/>
            <person name="Vinu M."/>
            <person name="Ba-Alawi W."/>
            <person name="Anthony Kamau A."/>
            <person name="Kamanda Ngugi D."/>
            <person name="Goker M."/>
            <person name="Klenk H.P."/>
            <person name="Bajic V."/>
            <person name="Stingl U."/>
        </authorList>
    </citation>
    <scope>NUCLEOTIDE SEQUENCE [LARGE SCALE GENOMIC DNA]</scope>
    <source>
        <strain evidence="2">SCGC-AAA259E19</strain>
    </source>
</reference>
<dbReference type="EMBL" id="LHXO01000118">
    <property type="protein sequence ID" value="KXA93179.1"/>
    <property type="molecule type" value="Genomic_DNA"/>
</dbReference>
<protein>
    <submittedName>
        <fullName evidence="2">Uncharacterized protein</fullName>
    </submittedName>
</protein>
<feature type="non-terminal residue" evidence="2">
    <location>
        <position position="1"/>
    </location>
</feature>
<evidence type="ECO:0000256" key="1">
    <source>
        <dbReference type="SAM" id="Coils"/>
    </source>
</evidence>
<organism evidence="2 3">
    <name type="scientific">candidate division MSBL1 archaeon SCGC-AAA259E19</name>
    <dbReference type="NCBI Taxonomy" id="1698264"/>
    <lineage>
        <taxon>Archaea</taxon>
        <taxon>Methanobacteriati</taxon>
        <taxon>Methanobacteriota</taxon>
        <taxon>candidate division MSBL1</taxon>
    </lineage>
</organism>
<feature type="coiled-coil region" evidence="1">
    <location>
        <begin position="101"/>
        <end position="186"/>
    </location>
</feature>
<name>A0A133UG82_9EURY</name>
<accession>A0A133UG82</accession>
<dbReference type="AlphaFoldDB" id="A0A133UG82"/>
<gene>
    <name evidence="2" type="ORF">AKJ65_06540</name>
</gene>
<proteinExistence type="predicted"/>
<evidence type="ECO:0000313" key="2">
    <source>
        <dbReference type="EMBL" id="KXA93179.1"/>
    </source>
</evidence>